<dbReference type="EMBL" id="CADCVQ010000041">
    <property type="protein sequence ID" value="CAA9480437.1"/>
    <property type="molecule type" value="Genomic_DNA"/>
</dbReference>
<dbReference type="PROSITE" id="PS51257">
    <property type="entry name" value="PROKAR_LIPOPROTEIN"/>
    <property type="match status" value="1"/>
</dbReference>
<gene>
    <name evidence="1" type="ORF">AVDCRST_MAG67-836</name>
</gene>
<organism evidence="1">
    <name type="scientific">uncultured Solirubrobacteraceae bacterium</name>
    <dbReference type="NCBI Taxonomy" id="1162706"/>
    <lineage>
        <taxon>Bacteria</taxon>
        <taxon>Bacillati</taxon>
        <taxon>Actinomycetota</taxon>
        <taxon>Thermoleophilia</taxon>
        <taxon>Solirubrobacterales</taxon>
        <taxon>Solirubrobacteraceae</taxon>
        <taxon>environmental samples</taxon>
    </lineage>
</organism>
<accession>A0A6J4RW43</accession>
<evidence type="ECO:0000313" key="1">
    <source>
        <dbReference type="EMBL" id="CAA9480437.1"/>
    </source>
</evidence>
<evidence type="ECO:0008006" key="2">
    <source>
        <dbReference type="Google" id="ProtNLM"/>
    </source>
</evidence>
<name>A0A6J4RW43_9ACTN</name>
<proteinExistence type="predicted"/>
<protein>
    <recommendedName>
        <fullName evidence="2">Lipoprotein</fullName>
    </recommendedName>
</protein>
<reference evidence="1" key="1">
    <citation type="submission" date="2020-02" db="EMBL/GenBank/DDBJ databases">
        <authorList>
            <person name="Meier V. D."/>
        </authorList>
    </citation>
    <scope>NUCLEOTIDE SEQUENCE</scope>
    <source>
        <strain evidence="1">AVDCRST_MAG67</strain>
    </source>
</reference>
<dbReference type="AlphaFoldDB" id="A0A6J4RW43"/>
<sequence>MTRRGAGAATVAAAIAIGAGGCGGDDGPSSGEFVSQANTVCKRHYQKISAAAGKLLAGGKLPSPREFGMLAQGTIIPEYTAQIRELREVEPAEDKANAYRAWLDASEKLRSSLQANPALIQNPRQLAAVNRQADELGLSRECHVGPGG</sequence>